<dbReference type="AlphaFoldDB" id="A0A9X4IA16"/>
<accession>A0A9X4IA16</accession>
<gene>
    <name evidence="1" type="ORF">ORY91_000308</name>
    <name evidence="2" type="ORF">V9W64_00915</name>
</gene>
<dbReference type="RefSeq" id="WP_274584254.1">
    <property type="nucleotide sequence ID" value="NZ_CP145811.1"/>
</dbReference>
<dbReference type="EMBL" id="JAPQFL010000001">
    <property type="protein sequence ID" value="MDD9326935.1"/>
    <property type="molecule type" value="Genomic_DNA"/>
</dbReference>
<organism evidence="1">
    <name type="scientific">Neisseria leonii</name>
    <dbReference type="NCBI Taxonomy" id="2995413"/>
    <lineage>
        <taxon>Bacteria</taxon>
        <taxon>Pseudomonadati</taxon>
        <taxon>Pseudomonadota</taxon>
        <taxon>Betaproteobacteria</taxon>
        <taxon>Neisseriales</taxon>
        <taxon>Neisseriaceae</taxon>
        <taxon>Neisseria</taxon>
    </lineage>
</organism>
<protein>
    <submittedName>
        <fullName evidence="1">Uncharacterized protein</fullName>
    </submittedName>
</protein>
<evidence type="ECO:0000313" key="2">
    <source>
        <dbReference type="EMBL" id="WWY03345.1"/>
    </source>
</evidence>
<name>A0A9X4IA16_9NEIS</name>
<reference evidence="1" key="1">
    <citation type="submission" date="2022-10" db="EMBL/GenBank/DDBJ databases">
        <authorList>
            <person name="Boutroux M."/>
        </authorList>
    </citation>
    <scope>NUCLEOTIDE SEQUENCE</scope>
    <source>
        <strain evidence="1">51.81</strain>
    </source>
</reference>
<sequence>MASNNGIALPWQPFILPSAVWAVDFFGIQSSGRRQIGGGILLIGSVPITPEWPRTKSANRSAPRF</sequence>
<dbReference type="Proteomes" id="UP001149607">
    <property type="component" value="Chromosome"/>
</dbReference>
<reference evidence="2" key="2">
    <citation type="submission" date="2024-02" db="EMBL/GenBank/DDBJ databases">
        <title>Neisseria leonii sp. nov.</title>
        <authorList>
            <person name="Boutroux M."/>
            <person name="Favre-Rochex S."/>
            <person name="Gorgette O."/>
            <person name="Touak G."/>
            <person name="Muhle E."/>
            <person name="Chesneau O."/>
            <person name="Clermont D."/>
            <person name="Rahi P."/>
        </authorList>
    </citation>
    <scope>NUCLEOTIDE SEQUENCE</scope>
    <source>
        <strain evidence="2">51.81</strain>
    </source>
</reference>
<evidence type="ECO:0000313" key="3">
    <source>
        <dbReference type="Proteomes" id="UP001149607"/>
    </source>
</evidence>
<proteinExistence type="predicted"/>
<keyword evidence="3" id="KW-1185">Reference proteome</keyword>
<evidence type="ECO:0000313" key="1">
    <source>
        <dbReference type="EMBL" id="MDD9326935.1"/>
    </source>
</evidence>
<dbReference type="EMBL" id="CP146598">
    <property type="protein sequence ID" value="WWY03345.1"/>
    <property type="molecule type" value="Genomic_DNA"/>
</dbReference>